<keyword evidence="2" id="KW-1185">Reference proteome</keyword>
<proteinExistence type="predicted"/>
<dbReference type="AlphaFoldDB" id="A0A3M9ML85"/>
<accession>A0A3M9ML85</accession>
<organism evidence="1 2">
    <name type="scientific">Rufibacter latericius</name>
    <dbReference type="NCBI Taxonomy" id="2487040"/>
    <lineage>
        <taxon>Bacteria</taxon>
        <taxon>Pseudomonadati</taxon>
        <taxon>Bacteroidota</taxon>
        <taxon>Cytophagia</taxon>
        <taxon>Cytophagales</taxon>
        <taxon>Hymenobacteraceae</taxon>
        <taxon>Rufibacter</taxon>
    </lineage>
</organism>
<evidence type="ECO:0000313" key="1">
    <source>
        <dbReference type="EMBL" id="RNI26304.1"/>
    </source>
</evidence>
<protein>
    <submittedName>
        <fullName evidence="1">Uncharacterized protein</fullName>
    </submittedName>
</protein>
<comment type="caution">
    <text evidence="1">The sequence shown here is derived from an EMBL/GenBank/DDBJ whole genome shotgun (WGS) entry which is preliminary data.</text>
</comment>
<sequence length="66" mass="7557">MPLWKQGGILIFRLLWGKRPLNAFALNKSISNYKTEGLPVSKEAFCFIGVFWKSALKCFLVIDVDH</sequence>
<dbReference type="Proteomes" id="UP000272117">
    <property type="component" value="Unassembled WGS sequence"/>
</dbReference>
<evidence type="ECO:0000313" key="2">
    <source>
        <dbReference type="Proteomes" id="UP000272117"/>
    </source>
</evidence>
<dbReference type="EMBL" id="RJJD01000008">
    <property type="protein sequence ID" value="RNI26304.1"/>
    <property type="molecule type" value="Genomic_DNA"/>
</dbReference>
<reference evidence="1 2" key="1">
    <citation type="submission" date="2018-11" db="EMBL/GenBank/DDBJ databases">
        <title>Rufibacter latericius sp. nov., isolated from water in Baiyang Lake.</title>
        <authorList>
            <person name="Yang Y."/>
        </authorList>
    </citation>
    <scope>NUCLEOTIDE SEQUENCE [LARGE SCALE GENOMIC DNA]</scope>
    <source>
        <strain evidence="1 2">R-22-1c-1</strain>
    </source>
</reference>
<name>A0A3M9ML85_9BACT</name>
<gene>
    <name evidence="1" type="ORF">EFB08_16020</name>
</gene>